<evidence type="ECO:0000313" key="8">
    <source>
        <dbReference type="Proteomes" id="UP000789405"/>
    </source>
</evidence>
<dbReference type="Gene3D" id="1.20.120.1750">
    <property type="match status" value="1"/>
</dbReference>
<name>A0A9N9J493_9GLOM</name>
<keyword evidence="3" id="KW-0863">Zinc-finger</keyword>
<accession>A0A9N9J493</accession>
<sequence>ENQLKATLMPDVYKHYIDSLIEHSLKQANLSLVQCPFCSYCEVDDDSPFYQLKIPKSAVIVVSIPLAILPFFSSFENIISTLKVAAIFVLPQIALWILGVFPLRTFLDDFENIVKRVKRKRRGNVFKCQNPDCAKSSCMLCNRECRPFHKCYEQEQDSLRLFVERAMAEAVKRTCPKCHVSFTKADGCNKMTCRCVCDHFRPIPGQKCKKCTKCDLYKTEDEEKVIKEAAAKARAEFIKTHPEAREANLLQNAAIGPVAGNEEKLFREMVEKTIEKIVDYLIPDK</sequence>
<keyword evidence="6" id="KW-0472">Membrane</keyword>
<keyword evidence="6" id="KW-1133">Transmembrane helix</keyword>
<evidence type="ECO:0000256" key="5">
    <source>
        <dbReference type="ARBA" id="ARBA00022833"/>
    </source>
</evidence>
<dbReference type="GO" id="GO:0008270">
    <property type="term" value="F:zinc ion binding"/>
    <property type="evidence" value="ECO:0007669"/>
    <property type="project" value="UniProtKB-KW"/>
</dbReference>
<dbReference type="Pfam" id="PF26200">
    <property type="entry name" value="Rcat_RNF216"/>
    <property type="match status" value="2"/>
</dbReference>
<protein>
    <submittedName>
        <fullName evidence="7">26380_t:CDS:1</fullName>
    </submittedName>
</protein>
<feature type="transmembrane region" description="Helical" evidence="6">
    <location>
        <begin position="54"/>
        <end position="72"/>
    </location>
</feature>
<feature type="transmembrane region" description="Helical" evidence="6">
    <location>
        <begin position="84"/>
        <end position="103"/>
    </location>
</feature>
<evidence type="ECO:0000256" key="2">
    <source>
        <dbReference type="ARBA" id="ARBA00022723"/>
    </source>
</evidence>
<dbReference type="InterPro" id="IPR051628">
    <property type="entry name" value="LUBAC_E3_Ligases"/>
</dbReference>
<organism evidence="7 8">
    <name type="scientific">Dentiscutata erythropus</name>
    <dbReference type="NCBI Taxonomy" id="1348616"/>
    <lineage>
        <taxon>Eukaryota</taxon>
        <taxon>Fungi</taxon>
        <taxon>Fungi incertae sedis</taxon>
        <taxon>Mucoromycota</taxon>
        <taxon>Glomeromycotina</taxon>
        <taxon>Glomeromycetes</taxon>
        <taxon>Diversisporales</taxon>
        <taxon>Gigasporaceae</taxon>
        <taxon>Dentiscutata</taxon>
    </lineage>
</organism>
<evidence type="ECO:0000256" key="6">
    <source>
        <dbReference type="SAM" id="Phobius"/>
    </source>
</evidence>
<dbReference type="OrthoDB" id="10009520at2759"/>
<keyword evidence="4" id="KW-0833">Ubl conjugation pathway</keyword>
<reference evidence="7" key="1">
    <citation type="submission" date="2021-06" db="EMBL/GenBank/DDBJ databases">
        <authorList>
            <person name="Kallberg Y."/>
            <person name="Tangrot J."/>
            <person name="Rosling A."/>
        </authorList>
    </citation>
    <scope>NUCLEOTIDE SEQUENCE</scope>
    <source>
        <strain evidence="7">MA453B</strain>
    </source>
</reference>
<comment type="caution">
    <text evidence="7">The sequence shown here is derived from an EMBL/GenBank/DDBJ whole genome shotgun (WGS) entry which is preliminary data.</text>
</comment>
<keyword evidence="2" id="KW-0479">Metal-binding</keyword>
<dbReference type="PANTHER" id="PTHR22770:SF42">
    <property type="entry name" value="FINGER PROTEIN (ZIN), PUTATIVE (AFU_ORTHOLOGUE AFUA_4G03910)-RELATED"/>
    <property type="match status" value="1"/>
</dbReference>
<comment type="pathway">
    <text evidence="1">Protein modification; protein ubiquitination.</text>
</comment>
<proteinExistence type="predicted"/>
<dbReference type="AlphaFoldDB" id="A0A9N9J493"/>
<keyword evidence="6" id="KW-0812">Transmembrane</keyword>
<keyword evidence="8" id="KW-1185">Reference proteome</keyword>
<dbReference type="EMBL" id="CAJVPY010017953">
    <property type="protein sequence ID" value="CAG8764574.1"/>
    <property type="molecule type" value="Genomic_DNA"/>
</dbReference>
<evidence type="ECO:0000256" key="3">
    <source>
        <dbReference type="ARBA" id="ARBA00022771"/>
    </source>
</evidence>
<evidence type="ECO:0000256" key="4">
    <source>
        <dbReference type="ARBA" id="ARBA00022786"/>
    </source>
</evidence>
<evidence type="ECO:0000313" key="7">
    <source>
        <dbReference type="EMBL" id="CAG8764574.1"/>
    </source>
</evidence>
<dbReference type="Proteomes" id="UP000789405">
    <property type="component" value="Unassembled WGS sequence"/>
</dbReference>
<dbReference type="PANTHER" id="PTHR22770">
    <property type="entry name" value="UBIQUITIN CONJUGATING ENZYME 7 INTERACTING PROTEIN-RELATED"/>
    <property type="match status" value="1"/>
</dbReference>
<evidence type="ECO:0000256" key="1">
    <source>
        <dbReference type="ARBA" id="ARBA00004906"/>
    </source>
</evidence>
<keyword evidence="5" id="KW-0862">Zinc</keyword>
<feature type="non-terminal residue" evidence="7">
    <location>
        <position position="1"/>
    </location>
</feature>
<gene>
    <name evidence="7" type="ORF">DERYTH_LOCUS18126</name>
</gene>